<dbReference type="Proteomes" id="UP000225277">
    <property type="component" value="Unassembled WGS sequence"/>
</dbReference>
<dbReference type="GeneID" id="35606610"/>
<protein>
    <recommendedName>
        <fullName evidence="3">Berberine/berberine-like domain-containing protein</fullName>
    </recommendedName>
</protein>
<evidence type="ECO:0000313" key="1">
    <source>
        <dbReference type="EMBL" id="CZT15227.1"/>
    </source>
</evidence>
<organism evidence="1 2">
    <name type="scientific">Ramularia collo-cygni</name>
    <dbReference type="NCBI Taxonomy" id="112498"/>
    <lineage>
        <taxon>Eukaryota</taxon>
        <taxon>Fungi</taxon>
        <taxon>Dikarya</taxon>
        <taxon>Ascomycota</taxon>
        <taxon>Pezizomycotina</taxon>
        <taxon>Dothideomycetes</taxon>
        <taxon>Dothideomycetidae</taxon>
        <taxon>Mycosphaerellales</taxon>
        <taxon>Mycosphaerellaceae</taxon>
        <taxon>Ramularia</taxon>
    </lineage>
</organism>
<dbReference type="RefSeq" id="XP_023622124.1">
    <property type="nucleotide sequence ID" value="XM_023766356.1"/>
</dbReference>
<accession>A0A2D3UTP4</accession>
<evidence type="ECO:0000313" key="2">
    <source>
        <dbReference type="Proteomes" id="UP000225277"/>
    </source>
</evidence>
<sequence length="48" mass="5587">MLLAWMSCVYGEEPTFRTARAMEYVRQLDSYYDPFAKMYNVTAPEGAL</sequence>
<evidence type="ECO:0008006" key="3">
    <source>
        <dbReference type="Google" id="ProtNLM"/>
    </source>
</evidence>
<dbReference type="EMBL" id="FJUY01000001">
    <property type="protein sequence ID" value="CZT15227.1"/>
    <property type="molecule type" value="Genomic_DNA"/>
</dbReference>
<name>A0A2D3UTP4_9PEZI</name>
<proteinExistence type="predicted"/>
<gene>
    <name evidence="1" type="ORF">RCC_12050</name>
</gene>
<keyword evidence="2" id="KW-1185">Reference proteome</keyword>
<reference evidence="1 2" key="1">
    <citation type="submission" date="2016-03" db="EMBL/GenBank/DDBJ databases">
        <authorList>
            <person name="Ploux O."/>
        </authorList>
    </citation>
    <scope>NUCLEOTIDE SEQUENCE [LARGE SCALE GENOMIC DNA]</scope>
    <source>
        <strain evidence="1 2">URUG2</strain>
    </source>
</reference>
<dbReference type="AlphaFoldDB" id="A0A2D3UTP4"/>